<evidence type="ECO:0000256" key="5">
    <source>
        <dbReference type="ARBA" id="ARBA00022771"/>
    </source>
</evidence>
<keyword evidence="7" id="KW-0805">Transcription regulation</keyword>
<dbReference type="PANTHER" id="PTHR10816">
    <property type="entry name" value="MYELIN TRANSCRIPTION FACTOR 1-RELATED"/>
    <property type="match status" value="1"/>
</dbReference>
<name>A0A8K0KMF5_LADFU</name>
<dbReference type="GO" id="GO:0005634">
    <property type="term" value="C:nucleus"/>
    <property type="evidence" value="ECO:0007669"/>
    <property type="project" value="UniProtKB-SubCell"/>
</dbReference>
<evidence type="ECO:0000256" key="2">
    <source>
        <dbReference type="ARBA" id="ARBA00010194"/>
    </source>
</evidence>
<keyword evidence="4" id="KW-0677">Repeat</keyword>
<feature type="region of interest" description="Disordered" evidence="10">
    <location>
        <begin position="1"/>
        <end position="93"/>
    </location>
</feature>
<keyword evidence="12" id="KW-1185">Reference proteome</keyword>
<evidence type="ECO:0000256" key="4">
    <source>
        <dbReference type="ARBA" id="ARBA00022737"/>
    </source>
</evidence>
<protein>
    <recommendedName>
        <fullName evidence="13">Myelin transcription factor 1-like protein</fullName>
    </recommendedName>
</protein>
<dbReference type="SUPFAM" id="SSF103637">
    <property type="entry name" value="CCHHC domain"/>
    <property type="match status" value="1"/>
</dbReference>
<dbReference type="Pfam" id="PF01530">
    <property type="entry name" value="zf-C2HC"/>
    <property type="match status" value="1"/>
</dbReference>
<gene>
    <name evidence="11" type="ORF">J437_LFUL010459</name>
</gene>
<evidence type="ECO:0000256" key="8">
    <source>
        <dbReference type="ARBA" id="ARBA00023163"/>
    </source>
</evidence>
<evidence type="ECO:0000256" key="6">
    <source>
        <dbReference type="ARBA" id="ARBA00022833"/>
    </source>
</evidence>
<dbReference type="EMBL" id="KZ309015">
    <property type="protein sequence ID" value="KAG8236325.1"/>
    <property type="molecule type" value="Genomic_DNA"/>
</dbReference>
<comment type="caution">
    <text evidence="11">The sequence shown here is derived from an EMBL/GenBank/DDBJ whole genome shotgun (WGS) entry which is preliminary data.</text>
</comment>
<dbReference type="Proteomes" id="UP000792457">
    <property type="component" value="Unassembled WGS sequence"/>
</dbReference>
<dbReference type="FunFam" id="4.10.320.30:FF:000001">
    <property type="entry name" value="Myelin transcription factor 1-like, a"/>
    <property type="match status" value="1"/>
</dbReference>
<sequence>MWGHPSATGDRNGKLLSGCPRADRSTVQAHSQELKCPTPGCDGSGHVTGNYSSHRSLSGCPRANKPKSKPRDGQDSEPLRSVYRVRVSDSEPE</sequence>
<evidence type="ECO:0000313" key="12">
    <source>
        <dbReference type="Proteomes" id="UP000792457"/>
    </source>
</evidence>
<dbReference type="PANTHER" id="PTHR10816:SF15">
    <property type="entry name" value="MYELIN TRANSCRIPTION FACTOR 1-LIKE PROTEIN"/>
    <property type="match status" value="1"/>
</dbReference>
<dbReference type="AlphaFoldDB" id="A0A8K0KMF5"/>
<feature type="compositionally biased region" description="Polar residues" evidence="10">
    <location>
        <begin position="47"/>
        <end position="56"/>
    </location>
</feature>
<dbReference type="OrthoDB" id="10069059at2759"/>
<reference evidence="11" key="1">
    <citation type="submission" date="2013-04" db="EMBL/GenBank/DDBJ databases">
        <authorList>
            <person name="Qu J."/>
            <person name="Murali S.C."/>
            <person name="Bandaranaike D."/>
            <person name="Bellair M."/>
            <person name="Blankenburg K."/>
            <person name="Chao H."/>
            <person name="Dinh H."/>
            <person name="Doddapaneni H."/>
            <person name="Downs B."/>
            <person name="Dugan-Rocha S."/>
            <person name="Elkadiri S."/>
            <person name="Gnanaolivu R.D."/>
            <person name="Hernandez B."/>
            <person name="Javaid M."/>
            <person name="Jayaseelan J.C."/>
            <person name="Lee S."/>
            <person name="Li M."/>
            <person name="Ming W."/>
            <person name="Munidasa M."/>
            <person name="Muniz J."/>
            <person name="Nguyen L."/>
            <person name="Ongeri F."/>
            <person name="Osuji N."/>
            <person name="Pu L.-L."/>
            <person name="Puazo M."/>
            <person name="Qu C."/>
            <person name="Quiroz J."/>
            <person name="Raj R."/>
            <person name="Weissenberger G."/>
            <person name="Xin Y."/>
            <person name="Zou X."/>
            <person name="Han Y."/>
            <person name="Richards S."/>
            <person name="Worley K."/>
            <person name="Muzny D."/>
            <person name="Gibbs R."/>
        </authorList>
    </citation>
    <scope>NUCLEOTIDE SEQUENCE</scope>
    <source>
        <strain evidence="11">Sampled in the wild</strain>
    </source>
</reference>
<keyword evidence="9" id="KW-0539">Nucleus</keyword>
<evidence type="ECO:0000256" key="10">
    <source>
        <dbReference type="SAM" id="MobiDB-lite"/>
    </source>
</evidence>
<dbReference type="InterPro" id="IPR036060">
    <property type="entry name" value="Znf_C2H2C_sf"/>
</dbReference>
<dbReference type="GO" id="GO:0000981">
    <property type="term" value="F:DNA-binding transcription factor activity, RNA polymerase II-specific"/>
    <property type="evidence" value="ECO:0007669"/>
    <property type="project" value="TreeGrafter"/>
</dbReference>
<keyword evidence="8" id="KW-0804">Transcription</keyword>
<organism evidence="11 12">
    <name type="scientific">Ladona fulva</name>
    <name type="common">Scarce chaser dragonfly</name>
    <name type="synonym">Libellula fulva</name>
    <dbReference type="NCBI Taxonomy" id="123851"/>
    <lineage>
        <taxon>Eukaryota</taxon>
        <taxon>Metazoa</taxon>
        <taxon>Ecdysozoa</taxon>
        <taxon>Arthropoda</taxon>
        <taxon>Hexapoda</taxon>
        <taxon>Insecta</taxon>
        <taxon>Pterygota</taxon>
        <taxon>Palaeoptera</taxon>
        <taxon>Odonata</taxon>
        <taxon>Epiprocta</taxon>
        <taxon>Anisoptera</taxon>
        <taxon>Libelluloidea</taxon>
        <taxon>Libellulidae</taxon>
        <taxon>Ladona</taxon>
    </lineage>
</organism>
<comment type="subcellular location">
    <subcellularLocation>
        <location evidence="1">Nucleus</location>
    </subcellularLocation>
</comment>
<dbReference type="GO" id="GO:0007399">
    <property type="term" value="P:nervous system development"/>
    <property type="evidence" value="ECO:0007669"/>
    <property type="project" value="UniProtKB-KW"/>
</dbReference>
<evidence type="ECO:0000256" key="9">
    <source>
        <dbReference type="ARBA" id="ARBA00023242"/>
    </source>
</evidence>
<evidence type="ECO:0000313" key="11">
    <source>
        <dbReference type="EMBL" id="KAG8236325.1"/>
    </source>
</evidence>
<keyword evidence="5" id="KW-0863">Zinc-finger</keyword>
<keyword evidence="6" id="KW-0862">Zinc</keyword>
<dbReference type="PROSITE" id="PS51802">
    <property type="entry name" value="ZF_CCHHC"/>
    <property type="match status" value="1"/>
</dbReference>
<reference evidence="11" key="2">
    <citation type="submission" date="2017-10" db="EMBL/GenBank/DDBJ databases">
        <title>Ladona fulva Genome sequencing and assembly.</title>
        <authorList>
            <person name="Murali S."/>
            <person name="Richards S."/>
            <person name="Bandaranaike D."/>
            <person name="Bellair M."/>
            <person name="Blankenburg K."/>
            <person name="Chao H."/>
            <person name="Dinh H."/>
            <person name="Doddapaneni H."/>
            <person name="Dugan-Rocha S."/>
            <person name="Elkadiri S."/>
            <person name="Gnanaolivu R."/>
            <person name="Hernandez B."/>
            <person name="Skinner E."/>
            <person name="Javaid M."/>
            <person name="Lee S."/>
            <person name="Li M."/>
            <person name="Ming W."/>
            <person name="Munidasa M."/>
            <person name="Muniz J."/>
            <person name="Nguyen L."/>
            <person name="Hughes D."/>
            <person name="Osuji N."/>
            <person name="Pu L.-L."/>
            <person name="Puazo M."/>
            <person name="Qu C."/>
            <person name="Quiroz J."/>
            <person name="Raj R."/>
            <person name="Weissenberger G."/>
            <person name="Xin Y."/>
            <person name="Zou X."/>
            <person name="Han Y."/>
            <person name="Worley K."/>
            <person name="Muzny D."/>
            <person name="Gibbs R."/>
        </authorList>
    </citation>
    <scope>NUCLEOTIDE SEQUENCE</scope>
    <source>
        <strain evidence="11">Sampled in the wild</strain>
    </source>
</reference>
<dbReference type="Gene3D" id="4.10.320.30">
    <property type="match status" value="1"/>
</dbReference>
<accession>A0A8K0KMF5</accession>
<evidence type="ECO:0000256" key="1">
    <source>
        <dbReference type="ARBA" id="ARBA00004123"/>
    </source>
</evidence>
<evidence type="ECO:0000256" key="7">
    <source>
        <dbReference type="ARBA" id="ARBA00023015"/>
    </source>
</evidence>
<dbReference type="GO" id="GO:0008270">
    <property type="term" value="F:zinc ion binding"/>
    <property type="evidence" value="ECO:0007669"/>
    <property type="project" value="UniProtKB-KW"/>
</dbReference>
<dbReference type="InterPro" id="IPR002515">
    <property type="entry name" value="Znf_C2H2C"/>
</dbReference>
<feature type="compositionally biased region" description="Basic and acidic residues" evidence="10">
    <location>
        <begin position="69"/>
        <end position="78"/>
    </location>
</feature>
<keyword evidence="3" id="KW-0479">Metal-binding</keyword>
<dbReference type="GO" id="GO:0000978">
    <property type="term" value="F:RNA polymerase II cis-regulatory region sequence-specific DNA binding"/>
    <property type="evidence" value="ECO:0007669"/>
    <property type="project" value="TreeGrafter"/>
</dbReference>
<comment type="similarity">
    <text evidence="2">Belongs to the MYT1 family.</text>
</comment>
<evidence type="ECO:0000256" key="3">
    <source>
        <dbReference type="ARBA" id="ARBA00022723"/>
    </source>
</evidence>
<evidence type="ECO:0008006" key="13">
    <source>
        <dbReference type="Google" id="ProtNLM"/>
    </source>
</evidence>
<proteinExistence type="inferred from homology"/>